<keyword evidence="2" id="KW-0808">Transferase</keyword>
<organism evidence="2 3">
    <name type="scientific">Lipingzhangella rawalii</name>
    <dbReference type="NCBI Taxonomy" id="2055835"/>
    <lineage>
        <taxon>Bacteria</taxon>
        <taxon>Bacillati</taxon>
        <taxon>Actinomycetota</taxon>
        <taxon>Actinomycetes</taxon>
        <taxon>Streptosporangiales</taxon>
        <taxon>Nocardiopsidaceae</taxon>
        <taxon>Lipingzhangella</taxon>
    </lineage>
</organism>
<dbReference type="GO" id="GO:0008168">
    <property type="term" value="F:methyltransferase activity"/>
    <property type="evidence" value="ECO:0007669"/>
    <property type="project" value="UniProtKB-KW"/>
</dbReference>
<dbReference type="PIRSF" id="PIRSF017393">
    <property type="entry name" value="MTase_SAV2177"/>
    <property type="match status" value="1"/>
</dbReference>
<name>A0ABU2HC43_9ACTN</name>
<comment type="caution">
    <text evidence="2">The sequence shown here is derived from an EMBL/GenBank/DDBJ whole genome shotgun (WGS) entry which is preliminary data.</text>
</comment>
<dbReference type="Gene3D" id="3.40.50.150">
    <property type="entry name" value="Vaccinia Virus protein VP39"/>
    <property type="match status" value="1"/>
</dbReference>
<feature type="region of interest" description="Disordered" evidence="1">
    <location>
        <begin position="1"/>
        <end position="34"/>
    </location>
</feature>
<keyword evidence="3" id="KW-1185">Reference proteome</keyword>
<accession>A0ABU2HC43</accession>
<dbReference type="SUPFAM" id="SSF53335">
    <property type="entry name" value="S-adenosyl-L-methionine-dependent methyltransferases"/>
    <property type="match status" value="1"/>
</dbReference>
<keyword evidence="2" id="KW-0489">Methyltransferase</keyword>
<dbReference type="EMBL" id="JAVLVT010000010">
    <property type="protein sequence ID" value="MDS1272400.1"/>
    <property type="molecule type" value="Genomic_DNA"/>
</dbReference>
<dbReference type="EC" id="2.1.1.-" evidence="2"/>
<reference evidence="3" key="1">
    <citation type="submission" date="2023-07" db="EMBL/GenBank/DDBJ databases">
        <title>Novel species in the genus Lipingzhangella isolated from Sambhar Salt Lake.</title>
        <authorList>
            <person name="Jiya N."/>
            <person name="Kajale S."/>
            <person name="Sharma A."/>
        </authorList>
    </citation>
    <scope>NUCLEOTIDE SEQUENCE [LARGE SCALE GENOMIC DNA]</scope>
    <source>
        <strain evidence="3">LS1_29</strain>
    </source>
</reference>
<evidence type="ECO:0000256" key="1">
    <source>
        <dbReference type="SAM" id="MobiDB-lite"/>
    </source>
</evidence>
<evidence type="ECO:0000313" key="3">
    <source>
        <dbReference type="Proteomes" id="UP001250214"/>
    </source>
</evidence>
<gene>
    <name evidence="2" type="ORF">RIF23_19100</name>
</gene>
<dbReference type="InterPro" id="IPR029063">
    <property type="entry name" value="SAM-dependent_MTases_sf"/>
</dbReference>
<proteinExistence type="predicted"/>
<dbReference type="Pfam" id="PF04672">
    <property type="entry name" value="Methyltransf_19"/>
    <property type="match status" value="1"/>
</dbReference>
<evidence type="ECO:0000313" key="2">
    <source>
        <dbReference type="EMBL" id="MDS1272400.1"/>
    </source>
</evidence>
<sequence length="303" mass="33437">MNSDQTMPPGRDSLQQAGGGSPDADTFPPDIPTDRPTSARAYGWLLGSKDNFQVDRELVLGLLQAFPESVDEARSNRRFLYRAVRYLARDVGITQFLDLGSGLPVENNVHEVAQRFQQAARVVYVDNDPIVLAHGRALLADDDSTTVIQADVTEPATILHHPEVTRLLDLSQPVGVLQFGVPHCIPDDETARAAVLEPMEHVVSGSYLAVSHVVADDRETADEVTATISGLGMPWRTRLPDEFASWLTGFEAVEPGLVDLNDWRPDRNQPALTEVDPQLRPYLGATERYGKRTYEYGGVLRKP</sequence>
<dbReference type="GO" id="GO:0032259">
    <property type="term" value="P:methylation"/>
    <property type="evidence" value="ECO:0007669"/>
    <property type="project" value="UniProtKB-KW"/>
</dbReference>
<protein>
    <submittedName>
        <fullName evidence="2">SAM-dependent methyltransferase</fullName>
        <ecNumber evidence="2">2.1.1.-</ecNumber>
    </submittedName>
</protein>
<dbReference type="RefSeq" id="WP_310913966.1">
    <property type="nucleotide sequence ID" value="NZ_JAVLVT010000010.1"/>
</dbReference>
<dbReference type="InterPro" id="IPR006764">
    <property type="entry name" value="SAM_dep_MeTrfase_SAV2177_type"/>
</dbReference>
<dbReference type="Proteomes" id="UP001250214">
    <property type="component" value="Unassembled WGS sequence"/>
</dbReference>